<keyword evidence="1" id="KW-1133">Transmembrane helix</keyword>
<protein>
    <recommendedName>
        <fullName evidence="3">Nitrogen fixation protein FixH</fullName>
    </recommendedName>
</protein>
<dbReference type="Pfam" id="PF05751">
    <property type="entry name" value="FixH"/>
    <property type="match status" value="1"/>
</dbReference>
<accession>A0A2T4CZJ4</accession>
<feature type="transmembrane region" description="Helical" evidence="1">
    <location>
        <begin position="15"/>
        <end position="38"/>
    </location>
</feature>
<dbReference type="InterPro" id="IPR008620">
    <property type="entry name" value="FixH"/>
</dbReference>
<gene>
    <name evidence="2" type="ORF">C9940_00135</name>
</gene>
<sequence>MAISQENNQALKNPWVLGFLAFLCTFVTMNIIFIYLAFKSPPNLVVDNYYERGKAYAEKEMQLEQENKLGWSGVIMVPANNRVNQRQAYEVLIQGKNSKTVNLDSVSLFAYRPSDQRQDFSVEMNPIGLGRYGADIEFGLPGNWDIIVEAKRGEDEFLITRRIYIDP</sequence>
<proteinExistence type="predicted"/>
<name>A0A2T4CZJ4_9GAMM</name>
<organism evidence="2">
    <name type="scientific">Pseudidiomarina aestuarii</name>
    <dbReference type="NCBI Taxonomy" id="624146"/>
    <lineage>
        <taxon>Bacteria</taxon>
        <taxon>Pseudomonadati</taxon>
        <taxon>Pseudomonadota</taxon>
        <taxon>Gammaproteobacteria</taxon>
        <taxon>Alteromonadales</taxon>
        <taxon>Idiomarinaceae</taxon>
        <taxon>Pseudidiomarina</taxon>
    </lineage>
</organism>
<keyword evidence="1" id="KW-0472">Membrane</keyword>
<dbReference type="AlphaFoldDB" id="A0A2T4CZJ4"/>
<evidence type="ECO:0008006" key="3">
    <source>
        <dbReference type="Google" id="ProtNLM"/>
    </source>
</evidence>
<reference evidence="2" key="1">
    <citation type="submission" date="2018-03" db="EMBL/GenBank/DDBJ databases">
        <title>Cross-interface Injection: A General Nanoliter Liquid Handling Method Applied to Single Cells Genome Amplification Automated Nanoliter Liquid Handling Applied to Single Cell Multiple Displacement Amplification.</title>
        <authorList>
            <person name="Yun J."/>
            <person name="Xu P."/>
            <person name="Xu J."/>
            <person name="Dai X."/>
            <person name="Wang Y."/>
            <person name="Zheng X."/>
            <person name="Cao C."/>
            <person name="Yi Q."/>
            <person name="Zhu Y."/>
            <person name="Wang L."/>
            <person name="Dong Z."/>
            <person name="Huang Y."/>
            <person name="Huang L."/>
            <person name="Du W."/>
        </authorList>
    </citation>
    <scope>NUCLEOTIDE SEQUENCE [LARGE SCALE GENOMIC DNA]</scope>
    <source>
        <strain evidence="2">Z-D3-2</strain>
    </source>
</reference>
<keyword evidence="1" id="KW-0812">Transmembrane</keyword>
<evidence type="ECO:0000256" key="1">
    <source>
        <dbReference type="SAM" id="Phobius"/>
    </source>
</evidence>
<comment type="caution">
    <text evidence="2">The sequence shown here is derived from an EMBL/GenBank/DDBJ whole genome shotgun (WGS) entry which is preliminary data.</text>
</comment>
<dbReference type="EMBL" id="PYVN01000001">
    <property type="protein sequence ID" value="PTB86990.1"/>
    <property type="molecule type" value="Genomic_DNA"/>
</dbReference>
<evidence type="ECO:0000313" key="2">
    <source>
        <dbReference type="EMBL" id="PTB86990.1"/>
    </source>
</evidence>